<protein>
    <submittedName>
        <fullName evidence="1">Uncharacterized protein</fullName>
    </submittedName>
</protein>
<keyword evidence="2" id="KW-1185">Reference proteome</keyword>
<comment type="caution">
    <text evidence="1">The sequence shown here is derived from an EMBL/GenBank/DDBJ whole genome shotgun (WGS) entry which is preliminary data.</text>
</comment>
<evidence type="ECO:0000313" key="1">
    <source>
        <dbReference type="EMBL" id="KAF2888011.1"/>
    </source>
</evidence>
<dbReference type="AlphaFoldDB" id="A0A8K0CN40"/>
<dbReference type="Proteomes" id="UP000801492">
    <property type="component" value="Unassembled WGS sequence"/>
</dbReference>
<proteinExistence type="predicted"/>
<feature type="non-terminal residue" evidence="1">
    <location>
        <position position="1"/>
    </location>
</feature>
<sequence>TAIRRKRKATILTDTPEKNALQEEQNKTTKKVKIQKQRIDKKRKKVFVKKFSSQVRKAIKMTMPAWFAAKPIPEVYQGKMNPVPSLQGMGTYKMCAKCWSYLRLH</sequence>
<organism evidence="1 2">
    <name type="scientific">Ignelater luminosus</name>
    <name type="common">Cucubano</name>
    <name type="synonym">Pyrophorus luminosus</name>
    <dbReference type="NCBI Taxonomy" id="2038154"/>
    <lineage>
        <taxon>Eukaryota</taxon>
        <taxon>Metazoa</taxon>
        <taxon>Ecdysozoa</taxon>
        <taxon>Arthropoda</taxon>
        <taxon>Hexapoda</taxon>
        <taxon>Insecta</taxon>
        <taxon>Pterygota</taxon>
        <taxon>Neoptera</taxon>
        <taxon>Endopterygota</taxon>
        <taxon>Coleoptera</taxon>
        <taxon>Polyphaga</taxon>
        <taxon>Elateriformia</taxon>
        <taxon>Elateroidea</taxon>
        <taxon>Elateridae</taxon>
        <taxon>Agrypninae</taxon>
        <taxon>Pyrophorini</taxon>
        <taxon>Ignelater</taxon>
    </lineage>
</organism>
<dbReference type="EMBL" id="VTPC01080530">
    <property type="protein sequence ID" value="KAF2888011.1"/>
    <property type="molecule type" value="Genomic_DNA"/>
</dbReference>
<accession>A0A8K0CN40</accession>
<evidence type="ECO:0000313" key="2">
    <source>
        <dbReference type="Proteomes" id="UP000801492"/>
    </source>
</evidence>
<gene>
    <name evidence="1" type="ORF">ILUMI_18162</name>
</gene>
<name>A0A8K0CN40_IGNLU</name>
<reference evidence="1" key="1">
    <citation type="submission" date="2019-08" db="EMBL/GenBank/DDBJ databases">
        <title>The genome of the North American firefly Photinus pyralis.</title>
        <authorList>
            <consortium name="Photinus pyralis genome working group"/>
            <person name="Fallon T.R."/>
            <person name="Sander Lower S.E."/>
            <person name="Weng J.-K."/>
        </authorList>
    </citation>
    <scope>NUCLEOTIDE SEQUENCE</scope>
    <source>
        <strain evidence="1">TRF0915ILg1</strain>
        <tissue evidence="1">Whole body</tissue>
    </source>
</reference>